<gene>
    <name evidence="4" type="ORF">ARB_04405</name>
</gene>
<keyword evidence="3" id="KW-0732">Signal</keyword>
<keyword evidence="5" id="KW-1185">Reference proteome</keyword>
<feature type="transmembrane region" description="Helical" evidence="2">
    <location>
        <begin position="83"/>
        <end position="99"/>
    </location>
</feature>
<proteinExistence type="predicted"/>
<accession>D4AJF5</accession>
<evidence type="ECO:0000313" key="4">
    <source>
        <dbReference type="EMBL" id="EFE36878.1"/>
    </source>
</evidence>
<feature type="compositionally biased region" description="Low complexity" evidence="1">
    <location>
        <begin position="106"/>
        <end position="119"/>
    </location>
</feature>
<keyword evidence="2" id="KW-0812">Transmembrane</keyword>
<organism evidence="4 5">
    <name type="scientific">Arthroderma benhamiae (strain ATCC MYA-4681 / CBS 112371)</name>
    <name type="common">Trichophyton mentagrophytes</name>
    <dbReference type="NCBI Taxonomy" id="663331"/>
    <lineage>
        <taxon>Eukaryota</taxon>
        <taxon>Fungi</taxon>
        <taxon>Dikarya</taxon>
        <taxon>Ascomycota</taxon>
        <taxon>Pezizomycotina</taxon>
        <taxon>Eurotiomycetes</taxon>
        <taxon>Eurotiomycetidae</taxon>
        <taxon>Onygenales</taxon>
        <taxon>Arthrodermataceae</taxon>
        <taxon>Trichophyton</taxon>
    </lineage>
</organism>
<dbReference type="RefSeq" id="XP_003017523.1">
    <property type="nucleotide sequence ID" value="XM_003017477.1"/>
</dbReference>
<dbReference type="EMBL" id="ABSU01000001">
    <property type="protein sequence ID" value="EFE36878.1"/>
    <property type="molecule type" value="Genomic_DNA"/>
</dbReference>
<keyword evidence="2" id="KW-1133">Transmembrane helix</keyword>
<dbReference type="GeneID" id="9522368"/>
<evidence type="ECO:0000256" key="1">
    <source>
        <dbReference type="SAM" id="MobiDB-lite"/>
    </source>
</evidence>
<feature type="region of interest" description="Disordered" evidence="1">
    <location>
        <begin position="106"/>
        <end position="127"/>
    </location>
</feature>
<sequence length="127" mass="14359">MGRSIYSFPVSLSALLFLFLPSVVPSQKLPPLYMMPPSPSLSLSLSLSSSYLDMTDLFLLYFMLPFFFFGLELYYLPTSLIPLFLHYFLTWGLIIYHLLPSSSSSTTTSSMPFFSSSSSLIPRRLKA</sequence>
<dbReference type="AlphaFoldDB" id="D4AJF5"/>
<comment type="caution">
    <text evidence="4">The sequence shown here is derived from an EMBL/GenBank/DDBJ whole genome shotgun (WGS) entry which is preliminary data.</text>
</comment>
<protein>
    <submittedName>
        <fullName evidence="4">Uncharacterized protein</fullName>
    </submittedName>
</protein>
<evidence type="ECO:0000256" key="3">
    <source>
        <dbReference type="SAM" id="SignalP"/>
    </source>
</evidence>
<feature type="signal peptide" evidence="3">
    <location>
        <begin position="1"/>
        <end position="26"/>
    </location>
</feature>
<evidence type="ECO:0000313" key="5">
    <source>
        <dbReference type="Proteomes" id="UP000008866"/>
    </source>
</evidence>
<name>D4AJF5_ARTBC</name>
<reference evidence="5" key="1">
    <citation type="journal article" date="2011" name="Genome Biol.">
        <title>Comparative and functional genomics provide insights into the pathogenicity of dermatophytic fungi.</title>
        <authorList>
            <person name="Burmester A."/>
            <person name="Shelest E."/>
            <person name="Gloeckner G."/>
            <person name="Heddergott C."/>
            <person name="Schindler S."/>
            <person name="Staib P."/>
            <person name="Heidel A."/>
            <person name="Felder M."/>
            <person name="Petzold A."/>
            <person name="Szafranski K."/>
            <person name="Feuermann M."/>
            <person name="Pedruzzi I."/>
            <person name="Priebe S."/>
            <person name="Groth M."/>
            <person name="Winkler R."/>
            <person name="Li W."/>
            <person name="Kniemeyer O."/>
            <person name="Schroeckh V."/>
            <person name="Hertweck C."/>
            <person name="Hube B."/>
            <person name="White T.C."/>
            <person name="Platzer M."/>
            <person name="Guthke R."/>
            <person name="Heitman J."/>
            <person name="Woestemeyer J."/>
            <person name="Zipfel P.F."/>
            <person name="Monod M."/>
            <person name="Brakhage A.A."/>
        </authorList>
    </citation>
    <scope>NUCLEOTIDE SEQUENCE [LARGE SCALE GENOMIC DNA]</scope>
    <source>
        <strain evidence="5">ATCC MYA-4681 / CBS 112371</strain>
    </source>
</reference>
<dbReference type="HOGENOM" id="CLU_1970006_0_0_1"/>
<feature type="chain" id="PRO_5003054052" evidence="3">
    <location>
        <begin position="27"/>
        <end position="127"/>
    </location>
</feature>
<dbReference type="Proteomes" id="UP000008866">
    <property type="component" value="Unassembled WGS sequence"/>
</dbReference>
<keyword evidence="2" id="KW-0472">Membrane</keyword>
<feature type="transmembrane region" description="Helical" evidence="2">
    <location>
        <begin position="58"/>
        <end position="76"/>
    </location>
</feature>
<dbReference type="KEGG" id="abe:ARB_04405"/>
<evidence type="ECO:0000256" key="2">
    <source>
        <dbReference type="SAM" id="Phobius"/>
    </source>
</evidence>